<evidence type="ECO:0000313" key="4">
    <source>
        <dbReference type="EMBL" id="GMH18698.1"/>
    </source>
</evidence>
<keyword evidence="5" id="KW-1185">Reference proteome</keyword>
<evidence type="ECO:0000313" key="5">
    <source>
        <dbReference type="Proteomes" id="UP001279734"/>
    </source>
</evidence>
<feature type="compositionally biased region" description="Polar residues" evidence="2">
    <location>
        <begin position="969"/>
        <end position="980"/>
    </location>
</feature>
<dbReference type="Gene3D" id="1.25.40.10">
    <property type="entry name" value="Tetratricopeptide repeat domain"/>
    <property type="match status" value="2"/>
</dbReference>
<dbReference type="PROSITE" id="PS00636">
    <property type="entry name" value="DNAJ_1"/>
    <property type="match status" value="1"/>
</dbReference>
<dbReference type="InterPro" id="IPR001623">
    <property type="entry name" value="DnaJ_domain"/>
</dbReference>
<dbReference type="InterPro" id="IPR018253">
    <property type="entry name" value="DnaJ_domain_CS"/>
</dbReference>
<dbReference type="InterPro" id="IPR011990">
    <property type="entry name" value="TPR-like_helical_dom_sf"/>
</dbReference>
<evidence type="ECO:0000256" key="1">
    <source>
        <dbReference type="SAM" id="Coils"/>
    </source>
</evidence>
<proteinExistence type="predicted"/>
<feature type="region of interest" description="Disordered" evidence="2">
    <location>
        <begin position="427"/>
        <end position="451"/>
    </location>
</feature>
<feature type="domain" description="J" evidence="3">
    <location>
        <begin position="876"/>
        <end position="962"/>
    </location>
</feature>
<comment type="caution">
    <text evidence="4">The sequence shown here is derived from an EMBL/GenBank/DDBJ whole genome shotgun (WGS) entry which is preliminary data.</text>
</comment>
<reference evidence="4" key="1">
    <citation type="submission" date="2023-05" db="EMBL/GenBank/DDBJ databases">
        <title>Nepenthes gracilis genome sequencing.</title>
        <authorList>
            <person name="Fukushima K."/>
        </authorList>
    </citation>
    <scope>NUCLEOTIDE SEQUENCE</scope>
    <source>
        <strain evidence="4">SING2019-196</strain>
    </source>
</reference>
<dbReference type="Proteomes" id="UP001279734">
    <property type="component" value="Unassembled WGS sequence"/>
</dbReference>
<gene>
    <name evidence="4" type="ORF">Nepgr_020539</name>
</gene>
<feature type="coiled-coil region" evidence="1">
    <location>
        <begin position="819"/>
        <end position="856"/>
    </location>
</feature>
<evidence type="ECO:0000259" key="3">
    <source>
        <dbReference type="PROSITE" id="PS50076"/>
    </source>
</evidence>
<name>A0AAD3SWA1_NEPGR</name>
<keyword evidence="1" id="KW-0175">Coiled coil</keyword>
<protein>
    <recommendedName>
        <fullName evidence="3">J domain-containing protein</fullName>
    </recommendedName>
</protein>
<feature type="compositionally biased region" description="Polar residues" evidence="2">
    <location>
        <begin position="107"/>
        <end position="121"/>
    </location>
</feature>
<feature type="region of interest" description="Disordered" evidence="2">
    <location>
        <begin position="959"/>
        <end position="980"/>
    </location>
</feature>
<dbReference type="PANTHER" id="PTHR45181:SF8">
    <property type="entry name" value="HEAT SHOCK PROTEIN DNAJ WITH TETRATRICOPEPTIDE REPEAT-CONTAINING PROTEIN"/>
    <property type="match status" value="1"/>
</dbReference>
<dbReference type="InterPro" id="IPR036869">
    <property type="entry name" value="J_dom_sf"/>
</dbReference>
<dbReference type="EMBL" id="BSYO01000019">
    <property type="protein sequence ID" value="GMH18698.1"/>
    <property type="molecule type" value="Genomic_DNA"/>
</dbReference>
<sequence length="1016" mass="112568">MKGENIGDHGGTVKDKRYNAGSVETCSEVKFSNELKKLHISTHEKGGLHDAARPSNKREDTDANYFFVFSSGNEDCGEQRDDSCSSSGNFREETHQVPLMNDPAGFSSCQSSTSPRKLSNSSKEDQFSEGLENGVMKLNVDVGQSSVLPCNLDSKPNCGTNSTCVEEIKVEFSFANSSHGSGASFIGSKNPLSDTSMSFSVNLSCGLNQKLESGAKTGVTKGNKMNKKKGKLRQSNKAKLQSVGESLPNKITSQVGEDCSECYSPMDFSPYSDPSATEELTKETSATPNDSSLLENNCAPFDGHYATVSAERKDEIFFDAYSQSRPFCMNSPGDVASGNTGVSISSNMSVECNERTQFSFASNSVNRSEKLFAFTATTSGQAQVSLSKRQGKKKNRMKIGRVSGVTSIIQEEPLDGSENEHTIIPESKEKHKSMADESNEKHKSITDEEQGPLSVLTTTEKACAEWRLRGNQSYKDGELSKAEDFYSRGINCIPSGVMSGFSLEPLVRCYSNRAATRMALGKVREALQDCLVAVMFDPDFLKARIRAANCHLMLGELENAMQTFDKCLKSEHDVCLDRQVVIAASDGLQKAQKVMEYTNRSSELLKHGTSEAATTAFGLISEAMLISLYSEKLLEMKAKTLCMLRRYEEAIQLCHQTLDFAEKNFISILPENFMASGSDSQDSLNVRLWRQNMLSKCYFHLGMLEAALDVLEKQECGNKTQESSHPLAVAIHNLLKHKNAGNEAFQSGNHAEAVDYYTSAILSSMESRPFAAICFCNRAAAHQALGQIADAIADCSLAIALDKNYAKAVSRRATLHQMIRDYKQAASDLQRLVSILEKQSHEREKLSGSKEEKELRQTYQRLSLMESESKKGIPLDLYLILGIKRSAPSSEIKKAYRKAALRHHPDKAAQALVRSESGDDGLILKDIADLVHEGSDKLFKMIVEAYSVLSDAEKRSEYDLKEDMRNAPKESNNGSTTSRRQSDAYTYSFYPFERSPSRRYTTDSYYRMYNDRYTRR</sequence>
<evidence type="ECO:0000256" key="2">
    <source>
        <dbReference type="SAM" id="MobiDB-lite"/>
    </source>
</evidence>
<dbReference type="Gene3D" id="1.10.287.110">
    <property type="entry name" value="DnaJ domain"/>
    <property type="match status" value="1"/>
</dbReference>
<dbReference type="SUPFAM" id="SSF46565">
    <property type="entry name" value="Chaperone J-domain"/>
    <property type="match status" value="1"/>
</dbReference>
<feature type="region of interest" description="Disordered" evidence="2">
    <location>
        <begin position="216"/>
        <end position="243"/>
    </location>
</feature>
<feature type="compositionally biased region" description="Basic and acidic residues" evidence="2">
    <location>
        <begin position="427"/>
        <end position="446"/>
    </location>
</feature>
<dbReference type="PRINTS" id="PR00625">
    <property type="entry name" value="JDOMAIN"/>
</dbReference>
<organism evidence="4 5">
    <name type="scientific">Nepenthes gracilis</name>
    <name type="common">Slender pitcher plant</name>
    <dbReference type="NCBI Taxonomy" id="150966"/>
    <lineage>
        <taxon>Eukaryota</taxon>
        <taxon>Viridiplantae</taxon>
        <taxon>Streptophyta</taxon>
        <taxon>Embryophyta</taxon>
        <taxon>Tracheophyta</taxon>
        <taxon>Spermatophyta</taxon>
        <taxon>Magnoliopsida</taxon>
        <taxon>eudicotyledons</taxon>
        <taxon>Gunneridae</taxon>
        <taxon>Pentapetalae</taxon>
        <taxon>Caryophyllales</taxon>
        <taxon>Nepenthaceae</taxon>
        <taxon>Nepenthes</taxon>
    </lineage>
</organism>
<dbReference type="SUPFAM" id="SSF48452">
    <property type="entry name" value="TPR-like"/>
    <property type="match status" value="2"/>
</dbReference>
<feature type="compositionally biased region" description="Basic residues" evidence="2">
    <location>
        <begin position="224"/>
        <end position="236"/>
    </location>
</feature>
<dbReference type="SMART" id="SM00271">
    <property type="entry name" value="DnaJ"/>
    <property type="match status" value="1"/>
</dbReference>
<dbReference type="Pfam" id="PF00226">
    <property type="entry name" value="DnaJ"/>
    <property type="match status" value="1"/>
</dbReference>
<feature type="compositionally biased region" description="Basic and acidic residues" evidence="2">
    <location>
        <begin position="959"/>
        <end position="968"/>
    </location>
</feature>
<dbReference type="InterPro" id="IPR019734">
    <property type="entry name" value="TPR_rpt"/>
</dbReference>
<accession>A0AAD3SWA1</accession>
<dbReference type="PANTHER" id="PTHR45181">
    <property type="entry name" value="HEAT SHOCK PROTEIN DNAJ WITH TETRATRICOPEPTIDE REPEAT-CONTAINING PROTEIN"/>
    <property type="match status" value="1"/>
</dbReference>
<feature type="region of interest" description="Disordered" evidence="2">
    <location>
        <begin position="96"/>
        <end position="128"/>
    </location>
</feature>
<dbReference type="SMART" id="SM00028">
    <property type="entry name" value="TPR"/>
    <property type="match status" value="7"/>
</dbReference>
<dbReference type="CDD" id="cd06257">
    <property type="entry name" value="DnaJ"/>
    <property type="match status" value="1"/>
</dbReference>
<dbReference type="AlphaFoldDB" id="A0AAD3SWA1"/>
<dbReference type="PROSITE" id="PS50076">
    <property type="entry name" value="DNAJ_2"/>
    <property type="match status" value="1"/>
</dbReference>